<organism evidence="2 3">
    <name type="scientific">Galdieria yellowstonensis</name>
    <dbReference type="NCBI Taxonomy" id="3028027"/>
    <lineage>
        <taxon>Eukaryota</taxon>
        <taxon>Rhodophyta</taxon>
        <taxon>Bangiophyceae</taxon>
        <taxon>Galdieriales</taxon>
        <taxon>Galdieriaceae</taxon>
        <taxon>Galdieria</taxon>
    </lineage>
</organism>
<gene>
    <name evidence="2" type="ORF">GAYE_SCF04G2427</name>
</gene>
<dbReference type="AlphaFoldDB" id="A0AAV9IB46"/>
<evidence type="ECO:0000313" key="3">
    <source>
        <dbReference type="Proteomes" id="UP001300502"/>
    </source>
</evidence>
<keyword evidence="3" id="KW-1185">Reference proteome</keyword>
<feature type="transmembrane region" description="Helical" evidence="1">
    <location>
        <begin position="21"/>
        <end position="43"/>
    </location>
</feature>
<keyword evidence="1" id="KW-0472">Membrane</keyword>
<keyword evidence="1" id="KW-1133">Transmembrane helix</keyword>
<feature type="transmembrane region" description="Helical" evidence="1">
    <location>
        <begin position="63"/>
        <end position="89"/>
    </location>
</feature>
<protein>
    <submittedName>
        <fullName evidence="2">Uncharacterized protein</fullName>
    </submittedName>
</protein>
<sequence>MIPSIQEKENQDNLTNEIHSVWLLGIFWTAAHMGPFLCTVIMYCIIKNADGQLVLSYHLKERHIVYILFYCFLGLSVLGFCSILILRTIDWRVRHDNAKGIEILKWRIRFSLLVPFVLFLANSLELAMYLFLLIENITGNGYRLTGFWGCFLVALSIIIFLVIIIMTASIFVAASRARRLKQALVKTLQHNNEPTPLLNQDSWSQPYYHINNNNNNDDYDNNNNNNWIMNSMRVPPPVATIPANMAPGNPMRTSYLPYMSPYPTVMQDSSSWPSQAQNYNVNNLPTDEYSMEPYIRDPARYL</sequence>
<reference evidence="2 3" key="1">
    <citation type="submission" date="2022-07" db="EMBL/GenBank/DDBJ databases">
        <title>Genome-wide signatures of adaptation to extreme environments.</title>
        <authorList>
            <person name="Cho C.H."/>
            <person name="Yoon H.S."/>
        </authorList>
    </citation>
    <scope>NUCLEOTIDE SEQUENCE [LARGE SCALE GENOMIC DNA]</scope>
    <source>
        <strain evidence="2 3">108.79 E11</strain>
    </source>
</reference>
<dbReference type="EMBL" id="JANCYU010000024">
    <property type="protein sequence ID" value="KAK4524526.1"/>
    <property type="molecule type" value="Genomic_DNA"/>
</dbReference>
<evidence type="ECO:0000313" key="2">
    <source>
        <dbReference type="EMBL" id="KAK4524526.1"/>
    </source>
</evidence>
<name>A0AAV9IB46_9RHOD</name>
<comment type="caution">
    <text evidence="2">The sequence shown here is derived from an EMBL/GenBank/DDBJ whole genome shotgun (WGS) entry which is preliminary data.</text>
</comment>
<keyword evidence="1" id="KW-0812">Transmembrane</keyword>
<feature type="transmembrane region" description="Helical" evidence="1">
    <location>
        <begin position="110"/>
        <end position="134"/>
    </location>
</feature>
<accession>A0AAV9IB46</accession>
<dbReference type="Proteomes" id="UP001300502">
    <property type="component" value="Unassembled WGS sequence"/>
</dbReference>
<evidence type="ECO:0000256" key="1">
    <source>
        <dbReference type="SAM" id="Phobius"/>
    </source>
</evidence>
<feature type="transmembrane region" description="Helical" evidence="1">
    <location>
        <begin position="146"/>
        <end position="174"/>
    </location>
</feature>
<proteinExistence type="predicted"/>